<organism evidence="1 2">
    <name type="scientific">Zingiber officinale</name>
    <name type="common">Ginger</name>
    <name type="synonym">Amomum zingiber</name>
    <dbReference type="NCBI Taxonomy" id="94328"/>
    <lineage>
        <taxon>Eukaryota</taxon>
        <taxon>Viridiplantae</taxon>
        <taxon>Streptophyta</taxon>
        <taxon>Embryophyta</taxon>
        <taxon>Tracheophyta</taxon>
        <taxon>Spermatophyta</taxon>
        <taxon>Magnoliopsida</taxon>
        <taxon>Liliopsida</taxon>
        <taxon>Zingiberales</taxon>
        <taxon>Zingiberaceae</taxon>
        <taxon>Zingiber</taxon>
    </lineage>
</organism>
<name>A0A8J5G5M0_ZINOF</name>
<gene>
    <name evidence="1" type="ORF">ZIOFF_040756</name>
</gene>
<dbReference type="Proteomes" id="UP000734854">
    <property type="component" value="Unassembled WGS sequence"/>
</dbReference>
<evidence type="ECO:0000313" key="2">
    <source>
        <dbReference type="Proteomes" id="UP000734854"/>
    </source>
</evidence>
<proteinExistence type="predicted"/>
<evidence type="ECO:0000313" key="1">
    <source>
        <dbReference type="EMBL" id="KAG6500895.1"/>
    </source>
</evidence>
<reference evidence="1 2" key="1">
    <citation type="submission" date="2020-08" db="EMBL/GenBank/DDBJ databases">
        <title>Plant Genome Project.</title>
        <authorList>
            <person name="Zhang R.-G."/>
        </authorList>
    </citation>
    <scope>NUCLEOTIDE SEQUENCE [LARGE SCALE GENOMIC DNA]</scope>
    <source>
        <tissue evidence="1">Rhizome</tissue>
    </source>
</reference>
<protein>
    <submittedName>
        <fullName evidence="1">Uncharacterized protein</fullName>
    </submittedName>
</protein>
<dbReference type="EMBL" id="JACMSC010000011">
    <property type="protein sequence ID" value="KAG6500895.1"/>
    <property type="molecule type" value="Genomic_DNA"/>
</dbReference>
<dbReference type="AlphaFoldDB" id="A0A8J5G5M0"/>
<keyword evidence="2" id="KW-1185">Reference proteome</keyword>
<sequence length="190" mass="21454">MHAAAKLTNYLHLARAIPFSHADTIISHAPFSLSAFVAQVPFSSSAAGVDLKRIFRRFLTYHPVNDYDFSFREHRPPCRLRLPHSASSTVRTPASSRDQIPRGFHRTSIIGICLSVPSALSADADPGDEIDHLFQYLNKVFLDFDLSHSVPENNVDIFLQEWRLQAGHFILKHVDLFNIDFDNSAIVMPE</sequence>
<accession>A0A8J5G5M0</accession>
<comment type="caution">
    <text evidence="1">The sequence shown here is derived from an EMBL/GenBank/DDBJ whole genome shotgun (WGS) entry which is preliminary data.</text>
</comment>